<comment type="similarity">
    <text evidence="2">Belongs to the glycosyl hydrolase 20 family.</text>
</comment>
<sequence>MYKKIFISLCVFMAFFAAFADAQDTDPNMGIIPAPVSLKKSPGEFVLSQETTLLADSIDNKAVVFLHDYLKNNANLKVKLQANTGSVTANSIVLTSKGADNLPAGGYTFTITPQQITITGKGAGLFYGVQSLIQLVPADKGAVAKLPCVQINDYPRFGYRGLMLDVSRHFFSVEFVKKYIDLMAAYKLNNFHWHLTDDQGWRIEIKKYPKLTQISSRRAQTVIGNYHDRTPQQFDNTPYGGYYTQDQIRDVVKYASDRYINIVPEIEMPGHSEAVLAAYPELSCDPSLTTYKVAETWGVFHNIYSPSDKTFSFLQDVLTEVMDLFPSKFIHVGGDEVPKDAWKKSEFCQKLIKKLGLKDDKSSSKEDKLQSYFIQRMEKFVNSKGRSIIGWDEILEGGLSPNATVMSWRGEAGGIAAAKQNHNVIMTPGSAGLYIDHAQGKENEPLSIGGNEPLTKIYSYNPTPAELSPDQQKYILGVQANLWTEYIPTENKVEYMILPRILALSEVAWTPVAGKNYTDFADVRLPGHLAWFDKNNFDYRVPAAIGGKDTIMFGTQLNVNLKSSVQGAKVYYTIDGYNPRETDIEYTIPMSYNVPADQYRELKTIVITPSGKRSQITRAIMYNKAPLPAINGNNTNKGLKYKLYTGEFNSVNDLNTAAVIDSGVTVTFSTAAFKKNIKGYGVIYTGIFRIDSDGVYGFSTASSNGSVLLVDDQPVVGNDGKHGVYDQGGAVPLLKGYHKITIKYFDATGNGNLKVFMTTPGKLKAEVTPDTMFN</sequence>
<feature type="active site" description="Proton donor" evidence="6">
    <location>
        <position position="336"/>
    </location>
</feature>
<dbReference type="GO" id="GO:0004563">
    <property type="term" value="F:beta-N-acetylhexosaminidase activity"/>
    <property type="evidence" value="ECO:0007669"/>
    <property type="project" value="UniProtKB-EC"/>
</dbReference>
<dbReference type="AlphaFoldDB" id="A0A223NX76"/>
<dbReference type="Pfam" id="PF00728">
    <property type="entry name" value="Glyco_hydro_20"/>
    <property type="match status" value="1"/>
</dbReference>
<reference evidence="9 10" key="1">
    <citation type="submission" date="2017-08" db="EMBL/GenBank/DDBJ databases">
        <title>Complete genome sequence of Mucilaginibacter sp. strain BJC16-A31.</title>
        <authorList>
            <consortium name="Henan University of Science and Technology"/>
            <person name="You X."/>
        </authorList>
    </citation>
    <scope>NUCLEOTIDE SEQUENCE [LARGE SCALE GENOMIC DNA]</scope>
    <source>
        <strain evidence="9 10">BJC16-A31</strain>
    </source>
</reference>
<dbReference type="OrthoDB" id="1006965at2"/>
<evidence type="ECO:0000256" key="5">
    <source>
        <dbReference type="ARBA" id="ARBA00023295"/>
    </source>
</evidence>
<organism evidence="9 10">
    <name type="scientific">Mucilaginibacter xinganensis</name>
    <dbReference type="NCBI Taxonomy" id="1234841"/>
    <lineage>
        <taxon>Bacteria</taxon>
        <taxon>Pseudomonadati</taxon>
        <taxon>Bacteroidota</taxon>
        <taxon>Sphingobacteriia</taxon>
        <taxon>Sphingobacteriales</taxon>
        <taxon>Sphingobacteriaceae</taxon>
        <taxon>Mucilaginibacter</taxon>
    </lineage>
</organism>
<gene>
    <name evidence="9" type="ORF">MuYL_2590</name>
</gene>
<dbReference type="Pfam" id="PF07691">
    <property type="entry name" value="PA14"/>
    <property type="match status" value="1"/>
</dbReference>
<dbReference type="GO" id="GO:0030203">
    <property type="term" value="P:glycosaminoglycan metabolic process"/>
    <property type="evidence" value="ECO:0007669"/>
    <property type="project" value="TreeGrafter"/>
</dbReference>
<comment type="catalytic activity">
    <reaction evidence="1">
        <text>Hydrolysis of terminal non-reducing N-acetyl-D-hexosamine residues in N-acetyl-beta-D-hexosaminides.</text>
        <dbReference type="EC" id="3.2.1.52"/>
    </reaction>
</comment>
<dbReference type="GO" id="GO:0016020">
    <property type="term" value="C:membrane"/>
    <property type="evidence" value="ECO:0007669"/>
    <property type="project" value="TreeGrafter"/>
</dbReference>
<keyword evidence="7" id="KW-0732">Signal</keyword>
<evidence type="ECO:0000256" key="2">
    <source>
        <dbReference type="ARBA" id="ARBA00006285"/>
    </source>
</evidence>
<dbReference type="Pfam" id="PF13290">
    <property type="entry name" value="CHB_HEX_C_1"/>
    <property type="match status" value="1"/>
</dbReference>
<name>A0A223NX76_9SPHI</name>
<evidence type="ECO:0000313" key="9">
    <source>
        <dbReference type="EMBL" id="ASU34477.1"/>
    </source>
</evidence>
<evidence type="ECO:0000256" key="6">
    <source>
        <dbReference type="PIRSR" id="PIRSR625705-1"/>
    </source>
</evidence>
<feature type="signal peptide" evidence="7">
    <location>
        <begin position="1"/>
        <end position="22"/>
    </location>
</feature>
<dbReference type="InterPro" id="IPR017853">
    <property type="entry name" value="GH"/>
</dbReference>
<dbReference type="InterPro" id="IPR059177">
    <property type="entry name" value="GH29D-like_dom"/>
</dbReference>
<dbReference type="SUPFAM" id="SSF51445">
    <property type="entry name" value="(Trans)glycosidases"/>
    <property type="match status" value="1"/>
</dbReference>
<dbReference type="Proteomes" id="UP000215002">
    <property type="component" value="Chromosome"/>
</dbReference>
<accession>A0A223NX76</accession>
<dbReference type="InterPro" id="IPR025705">
    <property type="entry name" value="Beta_hexosaminidase_sua/sub"/>
</dbReference>
<dbReference type="SUPFAM" id="SSF56988">
    <property type="entry name" value="Anthrax protective antigen"/>
    <property type="match status" value="1"/>
</dbReference>
<dbReference type="Gene3D" id="3.30.379.10">
    <property type="entry name" value="Chitobiase/beta-hexosaminidase domain 2-like"/>
    <property type="match status" value="1"/>
</dbReference>
<feature type="chain" id="PRO_5012872262" description="beta-N-acetylhexosaminidase" evidence="7">
    <location>
        <begin position="23"/>
        <end position="774"/>
    </location>
</feature>
<evidence type="ECO:0000256" key="7">
    <source>
        <dbReference type="SAM" id="SignalP"/>
    </source>
</evidence>
<dbReference type="InterPro" id="IPR015882">
    <property type="entry name" value="HEX_bac_N"/>
</dbReference>
<proteinExistence type="inferred from homology"/>
<dbReference type="PRINTS" id="PR00738">
    <property type="entry name" value="GLHYDRLASE20"/>
</dbReference>
<evidence type="ECO:0000259" key="8">
    <source>
        <dbReference type="PROSITE" id="PS51820"/>
    </source>
</evidence>
<evidence type="ECO:0000256" key="3">
    <source>
        <dbReference type="ARBA" id="ARBA00012663"/>
    </source>
</evidence>
<protein>
    <recommendedName>
        <fullName evidence="3">beta-N-acetylhexosaminidase</fullName>
        <ecNumber evidence="3">3.2.1.52</ecNumber>
    </recommendedName>
</protein>
<keyword evidence="5" id="KW-0326">Glycosidase</keyword>
<dbReference type="PANTHER" id="PTHR22600">
    <property type="entry name" value="BETA-HEXOSAMINIDASE"/>
    <property type="match status" value="1"/>
</dbReference>
<dbReference type="Pfam" id="PF02838">
    <property type="entry name" value="Glyco_hydro_20b"/>
    <property type="match status" value="1"/>
</dbReference>
<dbReference type="PROSITE" id="PS51820">
    <property type="entry name" value="PA14"/>
    <property type="match status" value="1"/>
</dbReference>
<dbReference type="GO" id="GO:0005975">
    <property type="term" value="P:carbohydrate metabolic process"/>
    <property type="evidence" value="ECO:0007669"/>
    <property type="project" value="InterPro"/>
</dbReference>
<dbReference type="CDD" id="cd06563">
    <property type="entry name" value="GH20_chitobiase-like"/>
    <property type="match status" value="1"/>
</dbReference>
<dbReference type="RefSeq" id="WP_094570826.1">
    <property type="nucleotide sequence ID" value="NZ_CP022743.1"/>
</dbReference>
<dbReference type="InterPro" id="IPR037524">
    <property type="entry name" value="PA14/GLEYA"/>
</dbReference>
<dbReference type="InterPro" id="IPR015883">
    <property type="entry name" value="Glyco_hydro_20_cat"/>
</dbReference>
<dbReference type="EMBL" id="CP022743">
    <property type="protein sequence ID" value="ASU34477.1"/>
    <property type="molecule type" value="Genomic_DNA"/>
</dbReference>
<evidence type="ECO:0000256" key="1">
    <source>
        <dbReference type="ARBA" id="ARBA00001231"/>
    </source>
</evidence>
<dbReference type="SMART" id="SM00758">
    <property type="entry name" value="PA14"/>
    <property type="match status" value="1"/>
</dbReference>
<dbReference type="Gene3D" id="3.20.20.80">
    <property type="entry name" value="Glycosidases"/>
    <property type="match status" value="1"/>
</dbReference>
<dbReference type="PANTHER" id="PTHR22600:SF57">
    <property type="entry name" value="BETA-N-ACETYLHEXOSAMINIDASE"/>
    <property type="match status" value="1"/>
</dbReference>
<dbReference type="KEGG" id="muc:MuYL_2590"/>
<keyword evidence="4" id="KW-0378">Hydrolase</keyword>
<dbReference type="InterPro" id="IPR029018">
    <property type="entry name" value="Hex-like_dom2"/>
</dbReference>
<dbReference type="SUPFAM" id="SSF55545">
    <property type="entry name" value="beta-N-acetylhexosaminidase-like domain"/>
    <property type="match status" value="1"/>
</dbReference>
<feature type="domain" description="PA14" evidence="8">
    <location>
        <begin position="634"/>
        <end position="772"/>
    </location>
</feature>
<dbReference type="EC" id="3.2.1.52" evidence="3"/>
<dbReference type="InterPro" id="IPR011658">
    <property type="entry name" value="PA14_dom"/>
</dbReference>
<dbReference type="Gene3D" id="3.90.182.10">
    <property type="entry name" value="Toxin - Anthrax Protective Antigen,domain 1"/>
    <property type="match status" value="1"/>
</dbReference>
<keyword evidence="10" id="KW-1185">Reference proteome</keyword>
<evidence type="ECO:0000313" key="10">
    <source>
        <dbReference type="Proteomes" id="UP000215002"/>
    </source>
</evidence>
<evidence type="ECO:0000256" key="4">
    <source>
        <dbReference type="ARBA" id="ARBA00022801"/>
    </source>
</evidence>